<evidence type="ECO:0000313" key="1">
    <source>
        <dbReference type="EMBL" id="EUA19912.1"/>
    </source>
</evidence>
<accession>X7ZJZ6</accession>
<dbReference type="PATRIC" id="fig|1299326.3.peg.1674"/>
<organism evidence="1 2">
    <name type="scientific">Mycobacterium kansasii 662</name>
    <dbReference type="NCBI Taxonomy" id="1299326"/>
    <lineage>
        <taxon>Bacteria</taxon>
        <taxon>Bacillati</taxon>
        <taxon>Actinomycetota</taxon>
        <taxon>Actinomycetes</taxon>
        <taxon>Mycobacteriales</taxon>
        <taxon>Mycobacteriaceae</taxon>
        <taxon>Mycobacterium</taxon>
    </lineage>
</organism>
<protein>
    <submittedName>
        <fullName evidence="1">Uncharacterized protein</fullName>
    </submittedName>
</protein>
<reference evidence="1 2" key="1">
    <citation type="submission" date="2013-12" db="EMBL/GenBank/DDBJ databases">
        <authorList>
            <person name="Brown-Elliot B."/>
            <person name="Wallace R."/>
            <person name="Lenaerts A."/>
            <person name="Ordway D."/>
            <person name="DeGroote M.A."/>
            <person name="Parker T."/>
            <person name="Sizemore C."/>
            <person name="Tallon L.J."/>
            <person name="Sadzewicz L.K."/>
            <person name="Sengamalay N."/>
            <person name="Fraser C.M."/>
            <person name="Hine E."/>
            <person name="Shefchek K.A."/>
            <person name="Das S.P."/>
            <person name="Tettelin H."/>
        </authorList>
    </citation>
    <scope>NUCLEOTIDE SEQUENCE [LARGE SCALE GENOMIC DNA]</scope>
    <source>
        <strain evidence="1 2">662</strain>
    </source>
</reference>
<dbReference type="EMBL" id="JAOA01000002">
    <property type="protein sequence ID" value="EUA19912.1"/>
    <property type="molecule type" value="Genomic_DNA"/>
</dbReference>
<dbReference type="AlphaFoldDB" id="X7ZJZ6"/>
<gene>
    <name evidence="1" type="ORF">I545_1740</name>
</gene>
<comment type="caution">
    <text evidence="1">The sequence shown here is derived from an EMBL/GenBank/DDBJ whole genome shotgun (WGS) entry which is preliminary data.</text>
</comment>
<sequence>MRTPAQRSVARPGSQRSCCFVVRLKINLSPAGTPGRVTI</sequence>
<evidence type="ECO:0000313" key="2">
    <source>
        <dbReference type="Proteomes" id="UP000020561"/>
    </source>
</evidence>
<dbReference type="Proteomes" id="UP000020561">
    <property type="component" value="Unassembled WGS sequence"/>
</dbReference>
<proteinExistence type="predicted"/>
<name>X7ZJZ6_MYCKA</name>